<keyword evidence="4 5" id="KW-0472">Membrane</keyword>
<feature type="transmembrane region" description="Helical" evidence="5">
    <location>
        <begin position="393"/>
        <end position="415"/>
    </location>
</feature>
<evidence type="ECO:0000313" key="7">
    <source>
        <dbReference type="Proteomes" id="UP000320390"/>
    </source>
</evidence>
<dbReference type="Pfam" id="PF01566">
    <property type="entry name" value="Nramp"/>
    <property type="match status" value="1"/>
</dbReference>
<evidence type="ECO:0000256" key="1">
    <source>
        <dbReference type="ARBA" id="ARBA00004141"/>
    </source>
</evidence>
<feature type="transmembrane region" description="Helical" evidence="5">
    <location>
        <begin position="278"/>
        <end position="304"/>
    </location>
</feature>
<keyword evidence="3 5" id="KW-1133">Transmembrane helix</keyword>
<comment type="subcellular location">
    <subcellularLocation>
        <location evidence="1">Membrane</location>
        <topology evidence="1">Multi-pass membrane protein</topology>
    </subcellularLocation>
</comment>
<proteinExistence type="predicted"/>
<feature type="transmembrane region" description="Helical" evidence="5">
    <location>
        <begin position="436"/>
        <end position="455"/>
    </location>
</feature>
<dbReference type="GO" id="GO:0046873">
    <property type="term" value="F:metal ion transmembrane transporter activity"/>
    <property type="evidence" value="ECO:0007669"/>
    <property type="project" value="InterPro"/>
</dbReference>
<feature type="transmembrane region" description="Helical" evidence="5">
    <location>
        <begin position="159"/>
        <end position="180"/>
    </location>
</feature>
<evidence type="ECO:0000256" key="2">
    <source>
        <dbReference type="ARBA" id="ARBA00022692"/>
    </source>
</evidence>
<keyword evidence="2 5" id="KW-0812">Transmembrane</keyword>
<dbReference type="EMBL" id="CP036434">
    <property type="protein sequence ID" value="QDV05944.1"/>
    <property type="molecule type" value="Genomic_DNA"/>
</dbReference>
<organism evidence="6 7">
    <name type="scientific">Saltatorellus ferox</name>
    <dbReference type="NCBI Taxonomy" id="2528018"/>
    <lineage>
        <taxon>Bacteria</taxon>
        <taxon>Pseudomonadati</taxon>
        <taxon>Planctomycetota</taxon>
        <taxon>Planctomycetia</taxon>
        <taxon>Planctomycetia incertae sedis</taxon>
        <taxon>Saltatorellus</taxon>
    </lineage>
</organism>
<evidence type="ECO:0000256" key="5">
    <source>
        <dbReference type="SAM" id="Phobius"/>
    </source>
</evidence>
<accession>A0A518EPD0</accession>
<dbReference type="AlphaFoldDB" id="A0A518EPD0"/>
<dbReference type="GO" id="GO:0016020">
    <property type="term" value="C:membrane"/>
    <property type="evidence" value="ECO:0007669"/>
    <property type="project" value="UniProtKB-SubCell"/>
</dbReference>
<dbReference type="Proteomes" id="UP000320390">
    <property type="component" value="Chromosome"/>
</dbReference>
<feature type="transmembrane region" description="Helical" evidence="5">
    <location>
        <begin position="370"/>
        <end position="387"/>
    </location>
</feature>
<evidence type="ECO:0000256" key="4">
    <source>
        <dbReference type="ARBA" id="ARBA00023136"/>
    </source>
</evidence>
<sequence>MSPTPDRASAGPAASVSAAEAAARVEADAFLDSLEGKSGGTRFFAYLLRGGPGYLQSAMTLGGGTALSSIYAGRMFGYDLLWVAPVGMLIGVLMLGVLGSLTLRDETRPYEAMAENAGRPFAWAWALGALIASIIWHFPQYALAGAALSDAAEVVGTKVNPAVAAWPVLGVALVMSLLYGRSPRLVRIYETCVKFLVISVIVCFALVVGATAGETNWGEVLMGFVPSIPEARGGVDPWTMVASGIAAAVGINMVFLYPYSLRARGWGARSQGLARFDLIAGMLIPYTLATALVVIATANTIPWVEGAAVQKMKPPEAARAFGAILGETNGRLVFDLGLIGMALSTIALHMVCSGFALAEMLGKKHDSWTYRIGTFLPIPGVLGPLVWNDLLWLVIPTNIVCGLFLPVTYLGFILWSRRARTRERSPSGASRHHLTLLLMGAFTLFLTAMFASTLLRLL</sequence>
<dbReference type="InterPro" id="IPR001046">
    <property type="entry name" value="NRAMP_fam"/>
</dbReference>
<dbReference type="RefSeq" id="WP_145195678.1">
    <property type="nucleotide sequence ID" value="NZ_CP036434.1"/>
</dbReference>
<evidence type="ECO:0000313" key="6">
    <source>
        <dbReference type="EMBL" id="QDV05944.1"/>
    </source>
</evidence>
<feature type="transmembrane region" description="Helical" evidence="5">
    <location>
        <begin position="80"/>
        <end position="101"/>
    </location>
</feature>
<gene>
    <name evidence="6" type="ORF">Poly30_14470</name>
</gene>
<keyword evidence="7" id="KW-1185">Reference proteome</keyword>
<reference evidence="6 7" key="1">
    <citation type="submission" date="2019-02" db="EMBL/GenBank/DDBJ databases">
        <title>Deep-cultivation of Planctomycetes and their phenomic and genomic characterization uncovers novel biology.</title>
        <authorList>
            <person name="Wiegand S."/>
            <person name="Jogler M."/>
            <person name="Boedeker C."/>
            <person name="Pinto D."/>
            <person name="Vollmers J."/>
            <person name="Rivas-Marin E."/>
            <person name="Kohn T."/>
            <person name="Peeters S.H."/>
            <person name="Heuer A."/>
            <person name="Rast P."/>
            <person name="Oberbeckmann S."/>
            <person name="Bunk B."/>
            <person name="Jeske O."/>
            <person name="Meyerdierks A."/>
            <person name="Storesund J.E."/>
            <person name="Kallscheuer N."/>
            <person name="Luecker S."/>
            <person name="Lage O.M."/>
            <person name="Pohl T."/>
            <person name="Merkel B.J."/>
            <person name="Hornburger P."/>
            <person name="Mueller R.-W."/>
            <person name="Bruemmer F."/>
            <person name="Labrenz M."/>
            <person name="Spormann A.M."/>
            <person name="Op den Camp H."/>
            <person name="Overmann J."/>
            <person name="Amann R."/>
            <person name="Jetten M.S.M."/>
            <person name="Mascher T."/>
            <person name="Medema M.H."/>
            <person name="Devos D.P."/>
            <person name="Kaster A.-K."/>
            <person name="Ovreas L."/>
            <person name="Rohde M."/>
            <person name="Galperin M.Y."/>
            <person name="Jogler C."/>
        </authorList>
    </citation>
    <scope>NUCLEOTIDE SEQUENCE [LARGE SCALE GENOMIC DNA]</scope>
    <source>
        <strain evidence="6 7">Poly30</strain>
    </source>
</reference>
<feature type="transmembrane region" description="Helical" evidence="5">
    <location>
        <begin position="121"/>
        <end position="139"/>
    </location>
</feature>
<evidence type="ECO:0000256" key="3">
    <source>
        <dbReference type="ARBA" id="ARBA00022989"/>
    </source>
</evidence>
<feature type="transmembrane region" description="Helical" evidence="5">
    <location>
        <begin position="336"/>
        <end position="358"/>
    </location>
</feature>
<dbReference type="OrthoDB" id="236847at2"/>
<protein>
    <submittedName>
        <fullName evidence="6">Manganese transport protein MntH</fullName>
    </submittedName>
</protein>
<feature type="transmembrane region" description="Helical" evidence="5">
    <location>
        <begin position="238"/>
        <end position="257"/>
    </location>
</feature>
<name>A0A518EPD0_9BACT</name>
<feature type="transmembrane region" description="Helical" evidence="5">
    <location>
        <begin position="192"/>
        <end position="212"/>
    </location>
</feature>